<evidence type="ECO:0000256" key="3">
    <source>
        <dbReference type="ARBA" id="ARBA00014232"/>
    </source>
</evidence>
<dbReference type="GO" id="GO:0140999">
    <property type="term" value="F:histone H3K4 trimethyltransferase activity"/>
    <property type="evidence" value="ECO:0007669"/>
    <property type="project" value="UniProtKB-EC"/>
</dbReference>
<keyword evidence="17" id="KW-1185">Reference proteome</keyword>
<dbReference type="InterPro" id="IPR046341">
    <property type="entry name" value="SET_dom_sf"/>
</dbReference>
<evidence type="ECO:0000256" key="4">
    <source>
        <dbReference type="ARBA" id="ARBA00015413"/>
    </source>
</evidence>
<dbReference type="PROSITE" id="PS51567">
    <property type="entry name" value="SAM_MT43_SUVAR420_1"/>
    <property type="match status" value="1"/>
</dbReference>
<dbReference type="Pfam" id="PF00856">
    <property type="entry name" value="SET"/>
    <property type="match status" value="1"/>
</dbReference>
<evidence type="ECO:0000256" key="5">
    <source>
        <dbReference type="ARBA" id="ARBA00022454"/>
    </source>
</evidence>
<evidence type="ECO:0000256" key="8">
    <source>
        <dbReference type="ARBA" id="ARBA00022691"/>
    </source>
</evidence>
<dbReference type="EMBL" id="JASJQH010007102">
    <property type="protein sequence ID" value="KAK9718276.1"/>
    <property type="molecule type" value="Genomic_DNA"/>
</dbReference>
<dbReference type="SUPFAM" id="SSF82199">
    <property type="entry name" value="SET domain"/>
    <property type="match status" value="1"/>
</dbReference>
<dbReference type="Gene3D" id="1.10.10.1700">
    <property type="entry name" value="Histone-lysine N-methyltransferase"/>
    <property type="match status" value="1"/>
</dbReference>
<keyword evidence="7 16" id="KW-0808">Transferase</keyword>
<dbReference type="GO" id="GO:0032259">
    <property type="term" value="P:methylation"/>
    <property type="evidence" value="ECO:0007669"/>
    <property type="project" value="UniProtKB-KW"/>
</dbReference>
<evidence type="ECO:0000256" key="10">
    <source>
        <dbReference type="ARBA" id="ARBA00023242"/>
    </source>
</evidence>
<dbReference type="PROSITE" id="PS50280">
    <property type="entry name" value="SET"/>
    <property type="match status" value="1"/>
</dbReference>
<dbReference type="InterPro" id="IPR041938">
    <property type="entry name" value="Hist-Lys_N-MTase_N"/>
</dbReference>
<name>A0ABR2W2V7_9FUNG</name>
<protein>
    <recommendedName>
        <fullName evidence="4">Histone-lysine N-methyltransferase SET9</fullName>
        <ecNumber evidence="11">2.1.1.372</ecNumber>
    </recommendedName>
    <alternativeName>
        <fullName evidence="3">Histone-lysine N-methyltransferase set9</fullName>
    </alternativeName>
    <alternativeName>
        <fullName evidence="12">SET domain protein 9</fullName>
    </alternativeName>
</protein>
<keyword evidence="10" id="KW-0539">Nucleus</keyword>
<comment type="catalytic activity">
    <reaction evidence="13">
        <text>L-lysyl(20)-[histone H4] + 3 S-adenosyl-L-methionine = N(6),N(6),N(6)-trimethyl-L-lysyl(20)-[histone H4] + 3 S-adenosyl-L-homocysteine + 3 H(+)</text>
        <dbReference type="Rhea" id="RHEA:64456"/>
        <dbReference type="Rhea" id="RHEA-COMP:15554"/>
        <dbReference type="Rhea" id="RHEA-COMP:15998"/>
        <dbReference type="ChEBI" id="CHEBI:15378"/>
        <dbReference type="ChEBI" id="CHEBI:29969"/>
        <dbReference type="ChEBI" id="CHEBI:57856"/>
        <dbReference type="ChEBI" id="CHEBI:59789"/>
        <dbReference type="ChEBI" id="CHEBI:61961"/>
        <dbReference type="EC" id="2.1.1.372"/>
    </reaction>
</comment>
<gene>
    <name evidence="16" type="primary">set9_1</name>
    <name evidence="16" type="ORF">K7432_005622</name>
</gene>
<keyword evidence="6 16" id="KW-0489">Methyltransferase</keyword>
<proteinExistence type="predicted"/>
<keyword evidence="8" id="KW-0949">S-adenosyl-L-methionine</keyword>
<dbReference type="InterPro" id="IPR025783">
    <property type="entry name" value="Set9_fungi"/>
</dbReference>
<evidence type="ECO:0000313" key="17">
    <source>
        <dbReference type="Proteomes" id="UP001479436"/>
    </source>
</evidence>
<evidence type="ECO:0000259" key="15">
    <source>
        <dbReference type="PROSITE" id="PS50280"/>
    </source>
</evidence>
<reference evidence="16 17" key="1">
    <citation type="submission" date="2023-04" db="EMBL/GenBank/DDBJ databases">
        <title>Genome of Basidiobolus ranarum AG-B5.</title>
        <authorList>
            <person name="Stajich J.E."/>
            <person name="Carter-House D."/>
            <person name="Gryganskyi A."/>
        </authorList>
    </citation>
    <scope>NUCLEOTIDE SEQUENCE [LARGE SCALE GENOMIC DNA]</scope>
    <source>
        <strain evidence="16 17">AG-B5</strain>
    </source>
</reference>
<accession>A0ABR2W2V7</accession>
<dbReference type="EC" id="2.1.1.372" evidence="11"/>
<feature type="domain" description="SET" evidence="15">
    <location>
        <begin position="101"/>
        <end position="215"/>
    </location>
</feature>
<feature type="region of interest" description="Disordered" evidence="14">
    <location>
        <begin position="564"/>
        <end position="596"/>
    </location>
</feature>
<dbReference type="PANTHER" id="PTHR12977">
    <property type="entry name" value="SUPPRESSOR OF VARIEGATION 4-20-RELATED"/>
    <property type="match status" value="1"/>
</dbReference>
<evidence type="ECO:0000256" key="12">
    <source>
        <dbReference type="ARBA" id="ARBA00030653"/>
    </source>
</evidence>
<evidence type="ECO:0000256" key="9">
    <source>
        <dbReference type="ARBA" id="ARBA00022853"/>
    </source>
</evidence>
<dbReference type="Proteomes" id="UP001479436">
    <property type="component" value="Unassembled WGS sequence"/>
</dbReference>
<feature type="compositionally biased region" description="Polar residues" evidence="14">
    <location>
        <begin position="564"/>
        <end position="580"/>
    </location>
</feature>
<comment type="subcellular location">
    <subcellularLocation>
        <location evidence="2">Chromosome</location>
    </subcellularLocation>
    <subcellularLocation>
        <location evidence="1">Nucleus</location>
    </subcellularLocation>
</comment>
<keyword evidence="5" id="KW-0158">Chromosome</keyword>
<dbReference type="InterPro" id="IPR001214">
    <property type="entry name" value="SET_dom"/>
</dbReference>
<dbReference type="Gene3D" id="2.170.270.10">
    <property type="entry name" value="SET domain"/>
    <property type="match status" value="1"/>
</dbReference>
<organism evidence="16 17">
    <name type="scientific">Basidiobolus ranarum</name>
    <dbReference type="NCBI Taxonomy" id="34480"/>
    <lineage>
        <taxon>Eukaryota</taxon>
        <taxon>Fungi</taxon>
        <taxon>Fungi incertae sedis</taxon>
        <taxon>Zoopagomycota</taxon>
        <taxon>Entomophthoromycotina</taxon>
        <taxon>Basidiobolomycetes</taxon>
        <taxon>Basidiobolales</taxon>
        <taxon>Basidiobolaceae</taxon>
        <taxon>Basidiobolus</taxon>
    </lineage>
</organism>
<evidence type="ECO:0000256" key="6">
    <source>
        <dbReference type="ARBA" id="ARBA00022603"/>
    </source>
</evidence>
<feature type="region of interest" description="Disordered" evidence="14">
    <location>
        <begin position="493"/>
        <end position="528"/>
    </location>
</feature>
<evidence type="ECO:0000256" key="14">
    <source>
        <dbReference type="SAM" id="MobiDB-lite"/>
    </source>
</evidence>
<dbReference type="InterPro" id="IPR039977">
    <property type="entry name" value="Suv4-20/Set9"/>
</dbReference>
<evidence type="ECO:0000256" key="2">
    <source>
        <dbReference type="ARBA" id="ARBA00004286"/>
    </source>
</evidence>
<evidence type="ECO:0000313" key="16">
    <source>
        <dbReference type="EMBL" id="KAK9718276.1"/>
    </source>
</evidence>
<dbReference type="PANTHER" id="PTHR12977:SF4">
    <property type="entry name" value="HISTONE-LYSINE N-METHYLTRANSFERASE KMT5B"/>
    <property type="match status" value="1"/>
</dbReference>
<evidence type="ECO:0000256" key="13">
    <source>
        <dbReference type="ARBA" id="ARBA00048081"/>
    </source>
</evidence>
<evidence type="ECO:0000256" key="1">
    <source>
        <dbReference type="ARBA" id="ARBA00004123"/>
    </source>
</evidence>
<evidence type="ECO:0000256" key="7">
    <source>
        <dbReference type="ARBA" id="ARBA00022679"/>
    </source>
</evidence>
<sequence length="596" mass="67651">MKLETLSKYDDLLSDILVDSLFLWFQTHKMNPNRRSTRVKIEDVVNIVQDNIVSKRSIDSAIQRLLSLDYIKIFLRKKNPEDTKGFIDHSRRYLSIYHPEAGFEISQTHRYRTSKTEASVIATKRWEIGEEIRCCSGGVAILTEKELQNLEKKKMDFSVMWSSRKNSYCLFLGPARFVNHDCNSNCEFEPFGPDGICLKVVRSIEIGEEITTYYGGNYFGTKNCECQCATCERVSEGAFKPTIESILEESEHERSHRRSIRKRSCKVGYTDDLTTKSKSKLKAEHRHDGQRTKYEMIYELLKNKDYSFDNAQDVGVLGLTKLSQLISLDSTKAITASSDLLDQITKLVNIKTSNGRGKNQANILMKDNSHGDHNFGLSHILNTIKSCTIVCSVCQEIWVDDTLFSGDSMVMNMKGAEDEDICRRCERHEKIFGIKWPERTIKTPLLDESKSTLEIANTKDKSFANECTSNMPTHDTSKKLNTITTVSDTRIKRCRTAKSPSKEDEGLPNKRTNRLQGSAKAKPNVLNSSTATHEEIEVMSIVALGPRISEDQDLAVICETNFTDSSSQSYELPTNSASDTSELHTPRFPQRVSKPE</sequence>
<keyword evidence="9" id="KW-0156">Chromatin regulator</keyword>
<dbReference type="CDD" id="cd10524">
    <property type="entry name" value="SET_Suv4-20-like"/>
    <property type="match status" value="1"/>
</dbReference>
<comment type="caution">
    <text evidence="16">The sequence shown here is derived from an EMBL/GenBank/DDBJ whole genome shotgun (WGS) entry which is preliminary data.</text>
</comment>
<evidence type="ECO:0000256" key="11">
    <source>
        <dbReference type="ARBA" id="ARBA00024057"/>
    </source>
</evidence>
<dbReference type="SMART" id="SM00317">
    <property type="entry name" value="SET"/>
    <property type="match status" value="1"/>
</dbReference>